<sequence length="191" mass="20709">MAVSTLKEKNMQLPGTATGSEAEIQQCVPAAGLHKGSQKHHTELAMLKIIRGLDPINLPWQPALSGGNQTHHTTAAQCPEVSEDCWCDHADIKPQNLMLLMENNQLRVKVIDFGSAVVSAEVKRGVIMQPAAYRSPEVIMGLPITEAVDIWSLGDVLATMYTDWLPSTKTQREFNQCQTSGGPAEGIGSFS</sequence>
<dbReference type="EMBL" id="JAPTMU010000001">
    <property type="protein sequence ID" value="KAJ4948842.1"/>
    <property type="molecule type" value="Genomic_DNA"/>
</dbReference>
<keyword evidence="9" id="KW-1185">Reference proteome</keyword>
<dbReference type="GO" id="GO:0004713">
    <property type="term" value="F:protein tyrosine kinase activity"/>
    <property type="evidence" value="ECO:0007669"/>
    <property type="project" value="TreeGrafter"/>
</dbReference>
<evidence type="ECO:0000256" key="2">
    <source>
        <dbReference type="ARBA" id="ARBA00022679"/>
    </source>
</evidence>
<gene>
    <name evidence="8" type="ORF">JOQ06_020365</name>
</gene>
<evidence type="ECO:0000256" key="1">
    <source>
        <dbReference type="ARBA" id="ARBA00022527"/>
    </source>
</evidence>
<evidence type="ECO:0000259" key="7">
    <source>
        <dbReference type="PROSITE" id="PS50011"/>
    </source>
</evidence>
<comment type="caution">
    <text evidence="8">The sequence shown here is derived from an EMBL/GenBank/DDBJ whole genome shotgun (WGS) entry which is preliminary data.</text>
</comment>
<evidence type="ECO:0000256" key="5">
    <source>
        <dbReference type="ARBA" id="ARBA00022840"/>
    </source>
</evidence>
<feature type="region of interest" description="Disordered" evidence="6">
    <location>
        <begin position="172"/>
        <end position="191"/>
    </location>
</feature>
<reference evidence="8" key="1">
    <citation type="submission" date="2022-11" db="EMBL/GenBank/DDBJ databases">
        <title>Chromosome-level genome of Pogonophryne albipinna.</title>
        <authorList>
            <person name="Jo E."/>
        </authorList>
    </citation>
    <scope>NUCLEOTIDE SEQUENCE</scope>
    <source>
        <strain evidence="8">SGF0006</strain>
        <tissue evidence="8">Muscle</tissue>
    </source>
</reference>
<dbReference type="PROSITE" id="PS50011">
    <property type="entry name" value="PROTEIN_KINASE_DOM"/>
    <property type="match status" value="1"/>
</dbReference>
<keyword evidence="4" id="KW-0418">Kinase</keyword>
<dbReference type="GO" id="GO:0005737">
    <property type="term" value="C:cytoplasm"/>
    <property type="evidence" value="ECO:0007669"/>
    <property type="project" value="TreeGrafter"/>
</dbReference>
<dbReference type="InterPro" id="IPR008271">
    <property type="entry name" value="Ser/Thr_kinase_AS"/>
</dbReference>
<dbReference type="InterPro" id="IPR050494">
    <property type="entry name" value="Ser_Thr_dual-spec_kinase"/>
</dbReference>
<accession>A0AAD6FUW3</accession>
<evidence type="ECO:0000256" key="4">
    <source>
        <dbReference type="ARBA" id="ARBA00022777"/>
    </source>
</evidence>
<dbReference type="InterPro" id="IPR011009">
    <property type="entry name" value="Kinase-like_dom_sf"/>
</dbReference>
<evidence type="ECO:0000256" key="6">
    <source>
        <dbReference type="SAM" id="MobiDB-lite"/>
    </source>
</evidence>
<dbReference type="PANTHER" id="PTHR24058:SF17">
    <property type="entry name" value="HOMEODOMAIN INTERACTING PROTEIN KINASE, ISOFORM D"/>
    <property type="match status" value="1"/>
</dbReference>
<dbReference type="Gene3D" id="1.10.510.10">
    <property type="entry name" value="Transferase(Phosphotransferase) domain 1"/>
    <property type="match status" value="1"/>
</dbReference>
<keyword evidence="5" id="KW-0067">ATP-binding</keyword>
<dbReference type="Proteomes" id="UP001219934">
    <property type="component" value="Unassembled WGS sequence"/>
</dbReference>
<dbReference type="GO" id="GO:0005634">
    <property type="term" value="C:nucleus"/>
    <property type="evidence" value="ECO:0007669"/>
    <property type="project" value="TreeGrafter"/>
</dbReference>
<feature type="domain" description="Protein kinase" evidence="7">
    <location>
        <begin position="1"/>
        <end position="191"/>
    </location>
</feature>
<dbReference type="GO" id="GO:0004674">
    <property type="term" value="F:protein serine/threonine kinase activity"/>
    <property type="evidence" value="ECO:0007669"/>
    <property type="project" value="UniProtKB-KW"/>
</dbReference>
<dbReference type="InterPro" id="IPR000719">
    <property type="entry name" value="Prot_kinase_dom"/>
</dbReference>
<dbReference type="SUPFAM" id="SSF56112">
    <property type="entry name" value="Protein kinase-like (PK-like)"/>
    <property type="match status" value="1"/>
</dbReference>
<name>A0AAD6FUW3_9TELE</name>
<feature type="compositionally biased region" description="Polar residues" evidence="6">
    <location>
        <begin position="172"/>
        <end position="181"/>
    </location>
</feature>
<dbReference type="GO" id="GO:0005524">
    <property type="term" value="F:ATP binding"/>
    <property type="evidence" value="ECO:0007669"/>
    <property type="project" value="UniProtKB-KW"/>
</dbReference>
<evidence type="ECO:0000313" key="9">
    <source>
        <dbReference type="Proteomes" id="UP001219934"/>
    </source>
</evidence>
<keyword evidence="2" id="KW-0808">Transferase</keyword>
<dbReference type="PANTHER" id="PTHR24058">
    <property type="entry name" value="DUAL SPECIFICITY PROTEIN KINASE"/>
    <property type="match status" value="1"/>
</dbReference>
<proteinExistence type="predicted"/>
<dbReference type="AlphaFoldDB" id="A0AAD6FUW3"/>
<keyword evidence="1" id="KW-0723">Serine/threonine-protein kinase</keyword>
<evidence type="ECO:0000313" key="8">
    <source>
        <dbReference type="EMBL" id="KAJ4948842.1"/>
    </source>
</evidence>
<keyword evidence="3" id="KW-0547">Nucleotide-binding</keyword>
<dbReference type="PROSITE" id="PS00108">
    <property type="entry name" value="PROTEIN_KINASE_ST"/>
    <property type="match status" value="1"/>
</dbReference>
<evidence type="ECO:0000256" key="3">
    <source>
        <dbReference type="ARBA" id="ARBA00022741"/>
    </source>
</evidence>
<protein>
    <recommendedName>
        <fullName evidence="7">Protein kinase domain-containing protein</fullName>
    </recommendedName>
</protein>
<organism evidence="8 9">
    <name type="scientific">Pogonophryne albipinna</name>
    <dbReference type="NCBI Taxonomy" id="1090488"/>
    <lineage>
        <taxon>Eukaryota</taxon>
        <taxon>Metazoa</taxon>
        <taxon>Chordata</taxon>
        <taxon>Craniata</taxon>
        <taxon>Vertebrata</taxon>
        <taxon>Euteleostomi</taxon>
        <taxon>Actinopterygii</taxon>
        <taxon>Neopterygii</taxon>
        <taxon>Teleostei</taxon>
        <taxon>Neoteleostei</taxon>
        <taxon>Acanthomorphata</taxon>
        <taxon>Eupercaria</taxon>
        <taxon>Perciformes</taxon>
        <taxon>Notothenioidei</taxon>
        <taxon>Pogonophryne</taxon>
    </lineage>
</organism>
<dbReference type="Pfam" id="PF00069">
    <property type="entry name" value="Pkinase"/>
    <property type="match status" value="1"/>
</dbReference>